<dbReference type="SUPFAM" id="SSF82051">
    <property type="entry name" value="Obg GTP-binding protein N-terminal domain"/>
    <property type="match status" value="1"/>
</dbReference>
<dbReference type="PROSITE" id="PS51710">
    <property type="entry name" value="G_OBG"/>
    <property type="match status" value="1"/>
</dbReference>
<dbReference type="HAMAP" id="MF_01454">
    <property type="entry name" value="GTPase_Obg"/>
    <property type="match status" value="1"/>
</dbReference>
<dbReference type="PROSITE" id="PS51883">
    <property type="entry name" value="OBG"/>
    <property type="match status" value="1"/>
</dbReference>
<dbReference type="Pfam" id="PF01926">
    <property type="entry name" value="MMR_HSR1"/>
    <property type="match status" value="1"/>
</dbReference>
<dbReference type="EMBL" id="JACLZK010000001">
    <property type="protein sequence ID" value="MBC2882301.1"/>
    <property type="molecule type" value="Genomic_DNA"/>
</dbReference>
<keyword evidence="4 8" id="KW-0547">Nucleotide-binding</keyword>
<gene>
    <name evidence="11" type="primary">obgE</name>
    <name evidence="8" type="synonym">obg</name>
    <name evidence="11" type="ORF">H7R39_03310</name>
</gene>
<comment type="similarity">
    <text evidence="1 8">Belongs to the TRAFAC class OBG-HflX-like GTPase superfamily. OBG GTPase family.</text>
</comment>
<dbReference type="Pfam" id="PF01018">
    <property type="entry name" value="GTP1_OBG"/>
    <property type="match status" value="1"/>
</dbReference>
<comment type="function">
    <text evidence="8">An essential GTPase which binds GTP, GDP and possibly (p)ppGpp with moderate affinity, with high nucleotide exchange rates and a fairly low GTP hydrolysis rate. Plays a role in control of the cell cycle, stress response, ribosome biogenesis and in those bacteria that undergo differentiation, in morphogenesis control.</text>
</comment>
<feature type="binding site" evidence="8">
    <location>
        <position position="192"/>
    </location>
    <ligand>
        <name>Mg(2+)</name>
        <dbReference type="ChEBI" id="CHEBI:18420"/>
    </ligand>
</feature>
<name>A0A842J3X5_9BACT</name>
<dbReference type="PRINTS" id="PR00326">
    <property type="entry name" value="GTP1OBG"/>
</dbReference>
<dbReference type="PROSITE" id="PS00905">
    <property type="entry name" value="GTP1_OBG"/>
    <property type="match status" value="1"/>
</dbReference>
<dbReference type="NCBIfam" id="NF008955">
    <property type="entry name" value="PRK12297.1"/>
    <property type="match status" value="1"/>
</dbReference>
<sequence>MFIDSVNLTLSSGHGGAGSVSFRREKHVILGGPDGGDGGDGGDVYFVADNNTHTLAAYKGKKAMRAQNGEAGMGRRMHGKRGEHLELIVPPGTAVLDAETGELLCDLTSEGQRELFLKGGKGGLGNVHFKSSINQAPEYAQKGLEGETREVRLELKLIADVGLVGFPNVGKSTLISTVSNAKPQIANYEFTTLTPKLGLVEVDEYSGFAMADIPGIIEGASEGRGLGVQFLKHVERTKILLFMLDLANYRSLEEQFDALRAETAKFSEELAKRDYAIALTRADAAENLQEKFDAFLSHLGLAGTAGEMNFKQDIYEFDASKPFFVMPISSATGQNINELKFNLLELLKKEL</sequence>
<evidence type="ECO:0000256" key="5">
    <source>
        <dbReference type="ARBA" id="ARBA00022801"/>
    </source>
</evidence>
<dbReference type="GO" id="GO:0042254">
    <property type="term" value="P:ribosome biogenesis"/>
    <property type="evidence" value="ECO:0007669"/>
    <property type="project" value="UniProtKB-UniRule"/>
</dbReference>
<dbReference type="AlphaFoldDB" id="A0A842J3X5"/>
<keyword evidence="6 8" id="KW-0460">Magnesium</keyword>
<dbReference type="EC" id="3.6.5.-" evidence="8"/>
<dbReference type="Gene3D" id="2.70.210.12">
    <property type="entry name" value="GTP1/OBG domain"/>
    <property type="match status" value="1"/>
</dbReference>
<dbReference type="GO" id="GO:0005525">
    <property type="term" value="F:GTP binding"/>
    <property type="evidence" value="ECO:0007669"/>
    <property type="project" value="UniProtKB-UniRule"/>
</dbReference>
<keyword evidence="7 8" id="KW-0342">GTP-binding</keyword>
<dbReference type="SUPFAM" id="SSF52540">
    <property type="entry name" value="P-loop containing nucleoside triphosphate hydrolases"/>
    <property type="match status" value="1"/>
</dbReference>
<dbReference type="InterPro" id="IPR006074">
    <property type="entry name" value="GTP1-OBG_CS"/>
</dbReference>
<dbReference type="PANTHER" id="PTHR11702:SF31">
    <property type="entry name" value="MITOCHONDRIAL RIBOSOME-ASSOCIATED GTPASE 2"/>
    <property type="match status" value="1"/>
</dbReference>
<protein>
    <recommendedName>
        <fullName evidence="8">GTPase Obg</fullName>
        <ecNumber evidence="8">3.6.5.-</ecNumber>
    </recommendedName>
    <alternativeName>
        <fullName evidence="8">GTP-binding protein Obg</fullName>
    </alternativeName>
</protein>
<evidence type="ECO:0000313" key="11">
    <source>
        <dbReference type="EMBL" id="MBC2882301.1"/>
    </source>
</evidence>
<evidence type="ECO:0000256" key="7">
    <source>
        <dbReference type="ARBA" id="ARBA00023134"/>
    </source>
</evidence>
<feature type="domain" description="OBG-type G" evidence="9">
    <location>
        <begin position="159"/>
        <end position="348"/>
    </location>
</feature>
<evidence type="ECO:0000256" key="6">
    <source>
        <dbReference type="ARBA" id="ARBA00022842"/>
    </source>
</evidence>
<comment type="subcellular location">
    <subcellularLocation>
        <location evidence="8">Cytoplasm</location>
    </subcellularLocation>
</comment>
<evidence type="ECO:0000256" key="3">
    <source>
        <dbReference type="ARBA" id="ARBA00022723"/>
    </source>
</evidence>
<dbReference type="PIRSF" id="PIRSF002401">
    <property type="entry name" value="GTP_bd_Obg/CgtA"/>
    <property type="match status" value="1"/>
</dbReference>
<evidence type="ECO:0000256" key="4">
    <source>
        <dbReference type="ARBA" id="ARBA00022741"/>
    </source>
</evidence>
<dbReference type="InterPro" id="IPR036726">
    <property type="entry name" value="GTP1_OBG_dom_sf"/>
</dbReference>
<comment type="cofactor">
    <cofactor evidence="8">
        <name>Mg(2+)</name>
        <dbReference type="ChEBI" id="CHEBI:18420"/>
    </cofactor>
</comment>
<dbReference type="InterPro" id="IPR014100">
    <property type="entry name" value="GTP-bd_Obg/CgtA"/>
</dbReference>
<dbReference type="GO" id="GO:0005737">
    <property type="term" value="C:cytoplasm"/>
    <property type="evidence" value="ECO:0007669"/>
    <property type="project" value="UniProtKB-SubCell"/>
</dbReference>
<evidence type="ECO:0000259" key="9">
    <source>
        <dbReference type="PROSITE" id="PS51710"/>
    </source>
</evidence>
<dbReference type="InterPro" id="IPR006169">
    <property type="entry name" value="GTP1_OBG_dom"/>
</dbReference>
<keyword evidence="5 8" id="KW-0378">Hydrolase</keyword>
<keyword evidence="12" id="KW-1185">Reference proteome</keyword>
<dbReference type="GO" id="GO:0000287">
    <property type="term" value="F:magnesium ion binding"/>
    <property type="evidence" value="ECO:0007669"/>
    <property type="project" value="InterPro"/>
</dbReference>
<dbReference type="NCBIfam" id="NF008956">
    <property type="entry name" value="PRK12299.1"/>
    <property type="match status" value="1"/>
</dbReference>
<feature type="binding site" evidence="8">
    <location>
        <begin position="190"/>
        <end position="194"/>
    </location>
    <ligand>
        <name>GTP</name>
        <dbReference type="ChEBI" id="CHEBI:37565"/>
    </ligand>
</feature>
<dbReference type="GO" id="GO:0043022">
    <property type="term" value="F:ribosome binding"/>
    <property type="evidence" value="ECO:0007669"/>
    <property type="project" value="UniProtKB-ARBA"/>
</dbReference>
<reference evidence="11 12" key="1">
    <citation type="submission" date="2020-08" db="EMBL/GenBank/DDBJ databases">
        <title>Complete genome and description of Campylobacter massiliensis Marseille-Q3452 sp. nov.</title>
        <authorList>
            <person name="Antezack A."/>
        </authorList>
    </citation>
    <scope>NUCLEOTIDE SEQUENCE [LARGE SCALE GENOMIC DNA]</scope>
    <source>
        <strain evidence="11 12">Marseille-Q3452</strain>
    </source>
</reference>
<accession>A0A842J3X5</accession>
<dbReference type="NCBIfam" id="TIGR02729">
    <property type="entry name" value="Obg_CgtA"/>
    <property type="match status" value="1"/>
</dbReference>
<evidence type="ECO:0000256" key="8">
    <source>
        <dbReference type="HAMAP-Rule" id="MF_01454"/>
    </source>
</evidence>
<dbReference type="FunFam" id="2.70.210.12:FF:000001">
    <property type="entry name" value="GTPase Obg"/>
    <property type="match status" value="1"/>
</dbReference>
<dbReference type="Gene3D" id="3.40.50.300">
    <property type="entry name" value="P-loop containing nucleotide triphosphate hydrolases"/>
    <property type="match status" value="1"/>
</dbReference>
<evidence type="ECO:0000313" key="12">
    <source>
        <dbReference type="Proteomes" id="UP000552683"/>
    </source>
</evidence>
<dbReference type="Proteomes" id="UP000552683">
    <property type="component" value="Unassembled WGS sequence"/>
</dbReference>
<evidence type="ECO:0000256" key="2">
    <source>
        <dbReference type="ARBA" id="ARBA00022490"/>
    </source>
</evidence>
<dbReference type="InterPro" id="IPR006073">
    <property type="entry name" value="GTP-bd"/>
</dbReference>
<comment type="subunit">
    <text evidence="8">Monomer.</text>
</comment>
<feature type="binding site" evidence="8">
    <location>
        <begin position="329"/>
        <end position="331"/>
    </location>
    <ligand>
        <name>GTP</name>
        <dbReference type="ChEBI" id="CHEBI:37565"/>
    </ligand>
</feature>
<feature type="binding site" evidence="8">
    <location>
        <begin position="280"/>
        <end position="283"/>
    </location>
    <ligand>
        <name>GTP</name>
        <dbReference type="ChEBI" id="CHEBI:37565"/>
    </ligand>
</feature>
<keyword evidence="3 8" id="KW-0479">Metal-binding</keyword>
<feature type="binding site" evidence="8">
    <location>
        <begin position="165"/>
        <end position="172"/>
    </location>
    <ligand>
        <name>GTP</name>
        <dbReference type="ChEBI" id="CHEBI:37565"/>
    </ligand>
</feature>
<evidence type="ECO:0000259" key="10">
    <source>
        <dbReference type="PROSITE" id="PS51883"/>
    </source>
</evidence>
<dbReference type="InterPro" id="IPR045086">
    <property type="entry name" value="OBG_GTPase"/>
</dbReference>
<feature type="domain" description="Obg" evidence="10">
    <location>
        <begin position="1"/>
        <end position="158"/>
    </location>
</feature>
<evidence type="ECO:0000256" key="1">
    <source>
        <dbReference type="ARBA" id="ARBA00007699"/>
    </source>
</evidence>
<feature type="binding site" evidence="8">
    <location>
        <position position="172"/>
    </location>
    <ligand>
        <name>Mg(2+)</name>
        <dbReference type="ChEBI" id="CHEBI:18420"/>
    </ligand>
</feature>
<keyword evidence="2 8" id="KW-0963">Cytoplasm</keyword>
<dbReference type="InterPro" id="IPR031167">
    <property type="entry name" value="G_OBG"/>
</dbReference>
<organism evidence="11 12">
    <name type="scientific">Campylobacter massiliensis</name>
    <dbReference type="NCBI Taxonomy" id="2762557"/>
    <lineage>
        <taxon>Bacteria</taxon>
        <taxon>Pseudomonadati</taxon>
        <taxon>Campylobacterota</taxon>
        <taxon>Epsilonproteobacteria</taxon>
        <taxon>Campylobacterales</taxon>
        <taxon>Campylobacteraceae</taxon>
        <taxon>Campylobacter</taxon>
    </lineage>
</organism>
<dbReference type="CDD" id="cd01898">
    <property type="entry name" value="Obg"/>
    <property type="match status" value="1"/>
</dbReference>
<dbReference type="GO" id="GO:0003924">
    <property type="term" value="F:GTPase activity"/>
    <property type="evidence" value="ECO:0007669"/>
    <property type="project" value="UniProtKB-UniRule"/>
</dbReference>
<dbReference type="PANTHER" id="PTHR11702">
    <property type="entry name" value="DEVELOPMENTALLY REGULATED GTP-BINDING PROTEIN-RELATED"/>
    <property type="match status" value="1"/>
</dbReference>
<dbReference type="InterPro" id="IPR027417">
    <property type="entry name" value="P-loop_NTPase"/>
</dbReference>
<proteinExistence type="inferred from homology"/>
<dbReference type="RefSeq" id="WP_185897949.1">
    <property type="nucleotide sequence ID" value="NZ_JACLZK010000001.1"/>
</dbReference>
<feature type="binding site" evidence="8">
    <location>
        <begin position="212"/>
        <end position="215"/>
    </location>
    <ligand>
        <name>GTP</name>
        <dbReference type="ChEBI" id="CHEBI:37565"/>
    </ligand>
</feature>
<comment type="caution">
    <text evidence="11">The sequence shown here is derived from an EMBL/GenBank/DDBJ whole genome shotgun (WGS) entry which is preliminary data.</text>
</comment>